<dbReference type="PANTHER" id="PTHR12558">
    <property type="entry name" value="CELL DIVISION CYCLE 16,23,27"/>
    <property type="match status" value="1"/>
</dbReference>
<dbReference type="Pfam" id="PF00515">
    <property type="entry name" value="TPR_1"/>
    <property type="match status" value="1"/>
</dbReference>
<dbReference type="PANTHER" id="PTHR12558:SF13">
    <property type="entry name" value="CELL DIVISION CYCLE PROTEIN 27 HOMOLOG"/>
    <property type="match status" value="1"/>
</dbReference>
<reference evidence="3" key="1">
    <citation type="submission" date="2018-02" db="EMBL/GenBank/DDBJ databases">
        <authorList>
            <person name="Hausmann B."/>
        </authorList>
    </citation>
    <scope>NUCLEOTIDE SEQUENCE [LARGE SCALE GENOMIC DNA]</scope>
    <source>
        <strain evidence="3">Peat soil MAG SbA1</strain>
    </source>
</reference>
<evidence type="ECO:0000313" key="2">
    <source>
        <dbReference type="EMBL" id="SPF43604.1"/>
    </source>
</evidence>
<gene>
    <name evidence="2" type="ORF">SBA1_50056</name>
</gene>
<name>A0A2U3KVB3_9BACT</name>
<accession>A0A2U3KVB3</accession>
<feature type="repeat" description="TPR" evidence="1">
    <location>
        <begin position="110"/>
        <end position="143"/>
    </location>
</feature>
<dbReference type="OrthoDB" id="111238at2"/>
<dbReference type="Pfam" id="PF13181">
    <property type="entry name" value="TPR_8"/>
    <property type="match status" value="1"/>
</dbReference>
<dbReference type="Gene3D" id="1.25.40.10">
    <property type="entry name" value="Tetratricopeptide repeat domain"/>
    <property type="match status" value="2"/>
</dbReference>
<dbReference type="PROSITE" id="PS50005">
    <property type="entry name" value="TPR"/>
    <property type="match status" value="2"/>
</dbReference>
<evidence type="ECO:0000313" key="3">
    <source>
        <dbReference type="Proteomes" id="UP000238701"/>
    </source>
</evidence>
<proteinExistence type="predicted"/>
<evidence type="ECO:0000256" key="1">
    <source>
        <dbReference type="PROSITE-ProRule" id="PRU00339"/>
    </source>
</evidence>
<organism evidence="2 3">
    <name type="scientific">Candidatus Sulfotelmatobacter kueseliae</name>
    <dbReference type="NCBI Taxonomy" id="2042962"/>
    <lineage>
        <taxon>Bacteria</taxon>
        <taxon>Pseudomonadati</taxon>
        <taxon>Acidobacteriota</taxon>
        <taxon>Terriglobia</taxon>
        <taxon>Terriglobales</taxon>
        <taxon>Candidatus Korobacteraceae</taxon>
        <taxon>Candidatus Sulfotelmatobacter</taxon>
    </lineage>
</organism>
<sequence length="280" mass="31525">MNNHLRILTLAAVALALFSSVGCNKLRARDQLNKGVEAYKNSHYEQAIDHFQQAVELDPSLINARMYLATAYVSQYIPGVDAPDNLRTAQQAIDEYQKVIDANPARDQKVNSAKGIAYLYLNMKKFDDAKKYYRMASDLDPNDPEPYYSVGVIDWTACYAPRMEERAKLGLKPDEHLNPKNKDQNRVCAELKVKNSPAIQEGIDTLKKAIELRPDYDDAMAYLNLMYREKADVECDDLDARTQDLKTADSWVDQAMQAKQARAAKEAQKAGGGITVDQPK</sequence>
<dbReference type="SUPFAM" id="SSF48452">
    <property type="entry name" value="TPR-like"/>
    <property type="match status" value="1"/>
</dbReference>
<dbReference type="PROSITE" id="PS51257">
    <property type="entry name" value="PROKAR_LIPOPROTEIN"/>
    <property type="match status" value="1"/>
</dbReference>
<dbReference type="SMART" id="SM00028">
    <property type="entry name" value="TPR"/>
    <property type="match status" value="2"/>
</dbReference>
<keyword evidence="1" id="KW-0802">TPR repeat</keyword>
<dbReference type="Proteomes" id="UP000238701">
    <property type="component" value="Unassembled WGS sequence"/>
</dbReference>
<protein>
    <submittedName>
        <fullName evidence="2">TPR repeat protein</fullName>
    </submittedName>
</protein>
<dbReference type="InterPro" id="IPR019734">
    <property type="entry name" value="TPR_rpt"/>
</dbReference>
<feature type="repeat" description="TPR" evidence="1">
    <location>
        <begin position="28"/>
        <end position="61"/>
    </location>
</feature>
<dbReference type="AlphaFoldDB" id="A0A2U3KVB3"/>
<dbReference type="InterPro" id="IPR011990">
    <property type="entry name" value="TPR-like_helical_dom_sf"/>
</dbReference>
<dbReference type="EMBL" id="OMOD01000144">
    <property type="protein sequence ID" value="SPF43604.1"/>
    <property type="molecule type" value="Genomic_DNA"/>
</dbReference>